<keyword evidence="3" id="KW-1185">Reference proteome</keyword>
<evidence type="ECO:0000259" key="1">
    <source>
        <dbReference type="Pfam" id="PF13333"/>
    </source>
</evidence>
<organism evidence="2 3">
    <name type="scientific">Planosporangium flavigriseum</name>
    <dbReference type="NCBI Taxonomy" id="373681"/>
    <lineage>
        <taxon>Bacteria</taxon>
        <taxon>Bacillati</taxon>
        <taxon>Actinomycetota</taxon>
        <taxon>Actinomycetes</taxon>
        <taxon>Micromonosporales</taxon>
        <taxon>Micromonosporaceae</taxon>
        <taxon>Planosporangium</taxon>
    </lineage>
</organism>
<accession>A0A8J3PN23</accession>
<evidence type="ECO:0000313" key="2">
    <source>
        <dbReference type="EMBL" id="GIG73511.1"/>
    </source>
</evidence>
<dbReference type="SUPFAM" id="SSF53098">
    <property type="entry name" value="Ribonuclease H-like"/>
    <property type="match status" value="1"/>
</dbReference>
<gene>
    <name evidence="2" type="ORF">Pfl04_19150</name>
</gene>
<dbReference type="Pfam" id="PF13333">
    <property type="entry name" value="rve_2"/>
    <property type="match status" value="1"/>
</dbReference>
<dbReference type="PANTHER" id="PTHR46889">
    <property type="entry name" value="TRANSPOSASE INSF FOR INSERTION SEQUENCE IS3B-RELATED"/>
    <property type="match status" value="1"/>
</dbReference>
<dbReference type="PANTHER" id="PTHR46889:SF4">
    <property type="entry name" value="TRANSPOSASE INSO FOR INSERTION SEQUENCE ELEMENT IS911B-RELATED"/>
    <property type="match status" value="1"/>
</dbReference>
<sequence>MAEATFSTIKVEYVHRRQFRTRAEARIKIATWITDFYNRRRRHSVCDGRSPIDYERSTARALEAQAA</sequence>
<dbReference type="Proteomes" id="UP000653674">
    <property type="component" value="Unassembled WGS sequence"/>
</dbReference>
<dbReference type="EMBL" id="BONU01000009">
    <property type="protein sequence ID" value="GIG73511.1"/>
    <property type="molecule type" value="Genomic_DNA"/>
</dbReference>
<name>A0A8J3PN23_9ACTN</name>
<dbReference type="GO" id="GO:0015074">
    <property type="term" value="P:DNA integration"/>
    <property type="evidence" value="ECO:0007669"/>
    <property type="project" value="InterPro"/>
</dbReference>
<dbReference type="InterPro" id="IPR012337">
    <property type="entry name" value="RNaseH-like_sf"/>
</dbReference>
<feature type="domain" description="Integrase catalytic" evidence="1">
    <location>
        <begin position="3"/>
        <end position="57"/>
    </location>
</feature>
<evidence type="ECO:0000313" key="3">
    <source>
        <dbReference type="Proteomes" id="UP000653674"/>
    </source>
</evidence>
<dbReference type="RefSeq" id="WP_338091285.1">
    <property type="nucleotide sequence ID" value="NZ_BAAAQJ010000012.1"/>
</dbReference>
<protein>
    <recommendedName>
        <fullName evidence="1">Integrase catalytic domain-containing protein</fullName>
    </recommendedName>
</protein>
<proteinExistence type="predicted"/>
<dbReference type="AlphaFoldDB" id="A0A8J3PN23"/>
<reference evidence="2" key="1">
    <citation type="submission" date="2021-01" db="EMBL/GenBank/DDBJ databases">
        <title>Whole genome shotgun sequence of Planosporangium flavigriseum NBRC 105377.</title>
        <authorList>
            <person name="Komaki H."/>
            <person name="Tamura T."/>
        </authorList>
    </citation>
    <scope>NUCLEOTIDE SEQUENCE</scope>
    <source>
        <strain evidence="2">NBRC 105377</strain>
    </source>
</reference>
<dbReference type="InterPro" id="IPR001584">
    <property type="entry name" value="Integrase_cat-core"/>
</dbReference>
<dbReference type="InterPro" id="IPR050900">
    <property type="entry name" value="Transposase_IS3/IS150/IS904"/>
</dbReference>
<comment type="caution">
    <text evidence="2">The sequence shown here is derived from an EMBL/GenBank/DDBJ whole genome shotgun (WGS) entry which is preliminary data.</text>
</comment>